<name>A0A9Q0EMT9_9TELE</name>
<evidence type="ECO:0000313" key="2">
    <source>
        <dbReference type="Proteomes" id="UP001148018"/>
    </source>
</evidence>
<reference evidence="1" key="1">
    <citation type="submission" date="2022-07" db="EMBL/GenBank/DDBJ databases">
        <title>Chromosome-level genome of Muraenolepis orangiensis.</title>
        <authorList>
            <person name="Kim J."/>
        </authorList>
    </citation>
    <scope>NUCLEOTIDE SEQUENCE</scope>
    <source>
        <strain evidence="1">KU_S4_2022</strain>
        <tissue evidence="1">Muscle</tissue>
    </source>
</reference>
<proteinExistence type="predicted"/>
<protein>
    <submittedName>
        <fullName evidence="1">Uncharacterized protein</fullName>
    </submittedName>
</protein>
<organism evidence="1 2">
    <name type="scientific">Muraenolepis orangiensis</name>
    <name type="common">Patagonian moray cod</name>
    <dbReference type="NCBI Taxonomy" id="630683"/>
    <lineage>
        <taxon>Eukaryota</taxon>
        <taxon>Metazoa</taxon>
        <taxon>Chordata</taxon>
        <taxon>Craniata</taxon>
        <taxon>Vertebrata</taxon>
        <taxon>Euteleostomi</taxon>
        <taxon>Actinopterygii</taxon>
        <taxon>Neopterygii</taxon>
        <taxon>Teleostei</taxon>
        <taxon>Neoteleostei</taxon>
        <taxon>Acanthomorphata</taxon>
        <taxon>Zeiogadaria</taxon>
        <taxon>Gadariae</taxon>
        <taxon>Gadiformes</taxon>
        <taxon>Muraenolepidoidei</taxon>
        <taxon>Muraenolepididae</taxon>
        <taxon>Muraenolepis</taxon>
    </lineage>
</organism>
<comment type="caution">
    <text evidence="1">The sequence shown here is derived from an EMBL/GenBank/DDBJ whole genome shotgun (WGS) entry which is preliminary data.</text>
</comment>
<evidence type="ECO:0000313" key="1">
    <source>
        <dbReference type="EMBL" id="KAJ3609248.1"/>
    </source>
</evidence>
<dbReference type="Proteomes" id="UP001148018">
    <property type="component" value="Unassembled WGS sequence"/>
</dbReference>
<feature type="non-terminal residue" evidence="1">
    <location>
        <position position="1"/>
    </location>
</feature>
<keyword evidence="2" id="KW-1185">Reference proteome</keyword>
<gene>
    <name evidence="1" type="ORF">NHX12_023772</name>
</gene>
<accession>A0A9Q0EMT9</accession>
<dbReference type="AlphaFoldDB" id="A0A9Q0EMT9"/>
<dbReference type="EMBL" id="JANIIK010000039">
    <property type="protein sequence ID" value="KAJ3609248.1"/>
    <property type="molecule type" value="Genomic_DNA"/>
</dbReference>
<sequence length="51" mass="5888">ETEEKKEYGKILRGNSGSRERRISRQWGPELRAPLAWNGLATEHRAALRVL</sequence>